<dbReference type="Gene3D" id="2.60.120.380">
    <property type="match status" value="1"/>
</dbReference>
<evidence type="ECO:0000256" key="2">
    <source>
        <dbReference type="ARBA" id="ARBA00022670"/>
    </source>
</evidence>
<dbReference type="InterPro" id="IPR001300">
    <property type="entry name" value="Peptidase_C2_calpain_cat"/>
</dbReference>
<dbReference type="GeneID" id="90075299"/>
<name>A0AAV5QRG4_9ASCO</name>
<sequence>MSNNAPTLLSLIDHAQRELELATFAYYASKVQEAETHGSQSIKLFNQILKLYSGSNGPGIQKDISISTIKQLCNLAIEIYTKIKKVGKPTAEKVPMETSLKWLSSQINQDFFLPLITNDYRFFVDPLDLEFSDKMENLSAEQAKYFDRWGHASQLDVKNSWELNDSSIKDLNNLYQDDSTSTCSFVSSLLSIVNNDPLLIYNLIYPRSKSFKYSVQLQINGCKRAVIINDKLPFSKDRSSSKSLFLRSSKNQHLYWPALLEKSYFKVIGNNSYKFNGSNAGYDTYLLTGWIPEYIKPLDYCQHEDTFESFWNMLYDNFRKRKCLISLGTEYTGSSVYYAEKNNLVSNHDYAVIDLKVDDEGNKKMLVKNPWLVEEREVWHDYSFVVNNFGTIYLNWDHRMFSFNQTLKFTYSLKNNGSVLQELSAEGKPQFGVSNPSEKSVDVWILLVQDIMDYSKQELRNTKILFAETQYGETINSLKGGRRLSKIIETTNKTSLTRITIKPRSSITVVIALTPEEEDSGIFLLNLSCFSHSNDTVFRKSKPLFPFSDVVNSEWKWNNSGGSWLYSDYINNPQYVLEIFGGDDSTVNITLLVDSFDVLFSLQIFWFPDTGNRGIQRYDAKKLVFNEKYNATGELEIPNLSLTPGRKYALLLSTYSPISDFGLDELKYRLIVNSNQKFRLSKLNNSLGLFVRTKSLQWEGSNRKKVLFQIDRECKINIRVIAKRGSIDTLERNLSKFSINSSVDSLDAHNEYAAYRPKIRVNVFDDNTNKSVFYNTEFDDNLYGTFINDLTVIRGTYSLVIERFEAGDGEICVNIGADAKFSIL</sequence>
<protein>
    <recommendedName>
        <fullName evidence="5">Cysteine protease RIM13</fullName>
    </recommendedName>
</protein>
<dbReference type="AlphaFoldDB" id="A0AAV5QRG4"/>
<evidence type="ECO:0000256" key="5">
    <source>
        <dbReference type="ARBA" id="ARBA00042255"/>
    </source>
</evidence>
<organism evidence="8 9">
    <name type="scientific">Saccharomycopsis crataegensis</name>
    <dbReference type="NCBI Taxonomy" id="43959"/>
    <lineage>
        <taxon>Eukaryota</taxon>
        <taxon>Fungi</taxon>
        <taxon>Dikarya</taxon>
        <taxon>Ascomycota</taxon>
        <taxon>Saccharomycotina</taxon>
        <taxon>Saccharomycetes</taxon>
        <taxon>Saccharomycopsidaceae</taxon>
        <taxon>Saccharomycopsis</taxon>
    </lineage>
</organism>
<evidence type="ECO:0000256" key="4">
    <source>
        <dbReference type="ARBA" id="ARBA00022807"/>
    </source>
</evidence>
<dbReference type="RefSeq" id="XP_064854320.1">
    <property type="nucleotide sequence ID" value="XM_064998248.1"/>
</dbReference>
<dbReference type="InterPro" id="IPR036213">
    <property type="entry name" value="Calpain_III_sf"/>
</dbReference>
<dbReference type="Pfam" id="PF00648">
    <property type="entry name" value="Peptidase_C2"/>
    <property type="match status" value="1"/>
</dbReference>
<keyword evidence="9" id="KW-1185">Reference proteome</keyword>
<comment type="similarity">
    <text evidence="1">Belongs to the peptidase C2 family. PalB/RIM13 subfamily.</text>
</comment>
<feature type="active site" evidence="6">
    <location>
        <position position="369"/>
    </location>
</feature>
<accession>A0AAV5QRG4</accession>
<feature type="active site" evidence="6">
    <location>
        <position position="183"/>
    </location>
</feature>
<dbReference type="PANTHER" id="PTHR46143">
    <property type="entry name" value="CALPAIN-7"/>
    <property type="match status" value="1"/>
</dbReference>
<evidence type="ECO:0000313" key="8">
    <source>
        <dbReference type="EMBL" id="GMM37324.1"/>
    </source>
</evidence>
<dbReference type="InterPro" id="IPR051297">
    <property type="entry name" value="PalB/RIM13"/>
</dbReference>
<dbReference type="GO" id="GO:0006508">
    <property type="term" value="P:proteolysis"/>
    <property type="evidence" value="ECO:0007669"/>
    <property type="project" value="UniProtKB-KW"/>
</dbReference>
<dbReference type="GO" id="GO:0004198">
    <property type="term" value="F:calcium-dependent cysteine-type endopeptidase activity"/>
    <property type="evidence" value="ECO:0007669"/>
    <property type="project" value="InterPro"/>
</dbReference>
<feature type="domain" description="Calpain catalytic" evidence="7">
    <location>
        <begin position="116"/>
        <end position="419"/>
    </location>
</feature>
<keyword evidence="4 6" id="KW-0788">Thiol protease</keyword>
<dbReference type="InterPro" id="IPR038765">
    <property type="entry name" value="Papain-like_cys_pep_sf"/>
</dbReference>
<feature type="active site" evidence="6">
    <location>
        <position position="348"/>
    </location>
</feature>
<dbReference type="Gene3D" id="3.90.70.10">
    <property type="entry name" value="Cysteine proteinases"/>
    <property type="match status" value="1"/>
</dbReference>
<evidence type="ECO:0000256" key="6">
    <source>
        <dbReference type="PROSITE-ProRule" id="PRU00239"/>
    </source>
</evidence>
<dbReference type="Proteomes" id="UP001360560">
    <property type="component" value="Unassembled WGS sequence"/>
</dbReference>
<evidence type="ECO:0000256" key="3">
    <source>
        <dbReference type="ARBA" id="ARBA00022801"/>
    </source>
</evidence>
<dbReference type="EMBL" id="BTFZ01000011">
    <property type="protein sequence ID" value="GMM37324.1"/>
    <property type="molecule type" value="Genomic_DNA"/>
</dbReference>
<dbReference type="SUPFAM" id="SSF54001">
    <property type="entry name" value="Cysteine proteinases"/>
    <property type="match status" value="1"/>
</dbReference>
<evidence type="ECO:0000313" key="9">
    <source>
        <dbReference type="Proteomes" id="UP001360560"/>
    </source>
</evidence>
<dbReference type="SUPFAM" id="SSF49758">
    <property type="entry name" value="Calpain large subunit, middle domain (domain III)"/>
    <property type="match status" value="1"/>
</dbReference>
<evidence type="ECO:0000259" key="7">
    <source>
        <dbReference type="PROSITE" id="PS50203"/>
    </source>
</evidence>
<dbReference type="PANTHER" id="PTHR46143:SF1">
    <property type="entry name" value="CALPAIN-7"/>
    <property type="match status" value="1"/>
</dbReference>
<reference evidence="8 9" key="1">
    <citation type="journal article" date="2023" name="Elife">
        <title>Identification of key yeast species and microbe-microbe interactions impacting larval growth of Drosophila in the wild.</title>
        <authorList>
            <person name="Mure A."/>
            <person name="Sugiura Y."/>
            <person name="Maeda R."/>
            <person name="Honda K."/>
            <person name="Sakurai N."/>
            <person name="Takahashi Y."/>
            <person name="Watada M."/>
            <person name="Katoh T."/>
            <person name="Gotoh A."/>
            <person name="Gotoh Y."/>
            <person name="Taniguchi I."/>
            <person name="Nakamura K."/>
            <person name="Hayashi T."/>
            <person name="Katayama T."/>
            <person name="Uemura T."/>
            <person name="Hattori Y."/>
        </authorList>
    </citation>
    <scope>NUCLEOTIDE SEQUENCE [LARGE SCALE GENOMIC DNA]</scope>
    <source>
        <strain evidence="8 9">SC-9</strain>
    </source>
</reference>
<keyword evidence="2 6" id="KW-0645">Protease</keyword>
<comment type="caution">
    <text evidence="8">The sequence shown here is derived from an EMBL/GenBank/DDBJ whole genome shotgun (WGS) entry which is preliminary data.</text>
</comment>
<dbReference type="SMART" id="SM00230">
    <property type="entry name" value="CysPc"/>
    <property type="match status" value="1"/>
</dbReference>
<dbReference type="PROSITE" id="PS50203">
    <property type="entry name" value="CALPAIN_CAT"/>
    <property type="match status" value="1"/>
</dbReference>
<evidence type="ECO:0000256" key="1">
    <source>
        <dbReference type="ARBA" id="ARBA00010193"/>
    </source>
</evidence>
<keyword evidence="3 6" id="KW-0378">Hydrolase</keyword>
<gene>
    <name evidence="8" type="ORF">DASC09_046490</name>
</gene>
<proteinExistence type="inferred from homology"/>